<dbReference type="SUPFAM" id="SSF53448">
    <property type="entry name" value="Nucleotide-diphospho-sugar transferases"/>
    <property type="match status" value="1"/>
</dbReference>
<dbReference type="Gene3D" id="3.90.550.10">
    <property type="entry name" value="Spore Coat Polysaccharide Biosynthesis Protein SpsA, Chain A"/>
    <property type="match status" value="1"/>
</dbReference>
<name>A0ABT0JYW4_9ACTN</name>
<dbReference type="EMBL" id="JALKFT010000010">
    <property type="protein sequence ID" value="MCK9876640.1"/>
    <property type="molecule type" value="Genomic_DNA"/>
</dbReference>
<dbReference type="InterPro" id="IPR029044">
    <property type="entry name" value="Nucleotide-diphossugar_trans"/>
</dbReference>
<proteinExistence type="predicted"/>
<protein>
    <submittedName>
        <fullName evidence="2">Glycosyltransferase family 2 protein</fullName>
    </submittedName>
</protein>
<dbReference type="PANTHER" id="PTHR43179:SF7">
    <property type="entry name" value="RHAMNOSYLTRANSFERASE WBBL"/>
    <property type="match status" value="1"/>
</dbReference>
<organism evidence="2 3">
    <name type="scientific">Frankia umida</name>
    <dbReference type="NCBI Taxonomy" id="573489"/>
    <lineage>
        <taxon>Bacteria</taxon>
        <taxon>Bacillati</taxon>
        <taxon>Actinomycetota</taxon>
        <taxon>Actinomycetes</taxon>
        <taxon>Frankiales</taxon>
        <taxon>Frankiaceae</taxon>
        <taxon>Frankia</taxon>
    </lineage>
</organism>
<comment type="caution">
    <text evidence="2">The sequence shown here is derived from an EMBL/GenBank/DDBJ whole genome shotgun (WGS) entry which is preliminary data.</text>
</comment>
<dbReference type="Proteomes" id="UP001201873">
    <property type="component" value="Unassembled WGS sequence"/>
</dbReference>
<evidence type="ECO:0000313" key="3">
    <source>
        <dbReference type="Proteomes" id="UP001201873"/>
    </source>
</evidence>
<dbReference type="RefSeq" id="WP_248824876.1">
    <property type="nucleotide sequence ID" value="NZ_JALKFT010000010.1"/>
</dbReference>
<reference evidence="2 3" key="1">
    <citation type="submission" date="2022-04" db="EMBL/GenBank/DDBJ databases">
        <title>Genome diversity in the genus Frankia.</title>
        <authorList>
            <person name="Carlos-Shanley C."/>
            <person name="Hahn D."/>
        </authorList>
    </citation>
    <scope>NUCLEOTIDE SEQUENCE [LARGE SCALE GENOMIC DNA]</scope>
    <source>
        <strain evidence="2 3">Ag45/Mut15</strain>
    </source>
</reference>
<accession>A0ABT0JYW4</accession>
<dbReference type="PANTHER" id="PTHR43179">
    <property type="entry name" value="RHAMNOSYLTRANSFERASE WBBL"/>
    <property type="match status" value="1"/>
</dbReference>
<sequence length="394" mass="41774">MHSLCSVVVSHGGSSHLYELLTSLLSIKGGRVVLVENGPLDQTAVPDGVRIVEGQGNVGYGTAVNIAVRHVLAEAAGAGERLEAGEGLGARPTGSAGDGAPEWVLVVNSDVTIPARTAAVLPELLAWYPPSVDAVGFPFLDTPDGPPGRSRAVLPTPRTNAVTAVRGEVAAVARWPHLRYPVGAFFAIRTQTFLELGGFDPSFWMYYEETDLFARLYASGGRIAWADDEWPVVHVGGETVGRSPMLHTELGRAAAVYARRHRVTIGRSWPAVHAAQLGLLTARKIATGRPHDARRAARMLVGLLGGLARPSWEPAVASRWQAIPAATRLRLGQLPRPHHQPDEAGLEAAISPVPAVVTPPPRSIPAIPAPARVTDPIRGAGPDLEALLRRTPRG</sequence>
<evidence type="ECO:0000313" key="2">
    <source>
        <dbReference type="EMBL" id="MCK9876640.1"/>
    </source>
</evidence>
<feature type="region of interest" description="Disordered" evidence="1">
    <location>
        <begin position="366"/>
        <end position="394"/>
    </location>
</feature>
<gene>
    <name evidence="2" type="ORF">MXD59_12770</name>
</gene>
<keyword evidence="3" id="KW-1185">Reference proteome</keyword>
<evidence type="ECO:0000256" key="1">
    <source>
        <dbReference type="SAM" id="MobiDB-lite"/>
    </source>
</evidence>